<comment type="caution">
    <text evidence="2">The sequence shown here is derived from an EMBL/GenBank/DDBJ whole genome shotgun (WGS) entry which is preliminary data.</text>
</comment>
<organism evidence="2">
    <name type="scientific">Tanacetum cinerariifolium</name>
    <name type="common">Dalmatian daisy</name>
    <name type="synonym">Chrysanthemum cinerariifolium</name>
    <dbReference type="NCBI Taxonomy" id="118510"/>
    <lineage>
        <taxon>Eukaryota</taxon>
        <taxon>Viridiplantae</taxon>
        <taxon>Streptophyta</taxon>
        <taxon>Embryophyta</taxon>
        <taxon>Tracheophyta</taxon>
        <taxon>Spermatophyta</taxon>
        <taxon>Magnoliopsida</taxon>
        <taxon>eudicotyledons</taxon>
        <taxon>Gunneridae</taxon>
        <taxon>Pentapetalae</taxon>
        <taxon>asterids</taxon>
        <taxon>campanulids</taxon>
        <taxon>Asterales</taxon>
        <taxon>Asteraceae</taxon>
        <taxon>Asteroideae</taxon>
        <taxon>Anthemideae</taxon>
        <taxon>Anthemidinae</taxon>
        <taxon>Tanacetum</taxon>
    </lineage>
</organism>
<evidence type="ECO:0000313" key="2">
    <source>
        <dbReference type="EMBL" id="GFD21398.1"/>
    </source>
</evidence>
<evidence type="ECO:0000256" key="1">
    <source>
        <dbReference type="SAM" id="MobiDB-lite"/>
    </source>
</evidence>
<sequence>MKYQALKRKPLIEAQSRRNMIVYLKNMAGYKMNYFKGMSYDKIRPLFEKHYNYNQAFLNEVNKGFKVPKKEVRQEKEVKVESSKKEDDDDDVYTDTTPLALKVPIVDYKIHTERNKPYFKIIRADGNH</sequence>
<accession>A0A699UJG2</accession>
<feature type="non-terminal residue" evidence="2">
    <location>
        <position position="128"/>
    </location>
</feature>
<dbReference type="EMBL" id="BKCJ011329455">
    <property type="protein sequence ID" value="GFD21398.1"/>
    <property type="molecule type" value="Genomic_DNA"/>
</dbReference>
<gene>
    <name evidence="2" type="ORF">Tci_893367</name>
</gene>
<reference evidence="2" key="1">
    <citation type="journal article" date="2019" name="Sci. Rep.">
        <title>Draft genome of Tanacetum cinerariifolium, the natural source of mosquito coil.</title>
        <authorList>
            <person name="Yamashiro T."/>
            <person name="Shiraishi A."/>
            <person name="Satake H."/>
            <person name="Nakayama K."/>
        </authorList>
    </citation>
    <scope>NUCLEOTIDE SEQUENCE</scope>
</reference>
<protein>
    <submittedName>
        <fullName evidence="2">Uncharacterized protein</fullName>
    </submittedName>
</protein>
<dbReference type="AlphaFoldDB" id="A0A699UJG2"/>
<proteinExistence type="predicted"/>
<name>A0A699UJG2_TANCI</name>
<feature type="region of interest" description="Disordered" evidence="1">
    <location>
        <begin position="72"/>
        <end position="91"/>
    </location>
</feature>
<feature type="compositionally biased region" description="Basic and acidic residues" evidence="1">
    <location>
        <begin position="72"/>
        <end position="86"/>
    </location>
</feature>